<dbReference type="Pfam" id="PF16074">
    <property type="entry name" value="PilW"/>
    <property type="match status" value="1"/>
</dbReference>
<dbReference type="Pfam" id="PF07963">
    <property type="entry name" value="N_methyl"/>
    <property type="match status" value="1"/>
</dbReference>
<dbReference type="InterPro" id="IPR012902">
    <property type="entry name" value="N_methyl_site"/>
</dbReference>
<keyword evidence="1" id="KW-1133">Transmembrane helix</keyword>
<dbReference type="InterPro" id="IPR045584">
    <property type="entry name" value="Pilin-like"/>
</dbReference>
<keyword evidence="1" id="KW-0472">Membrane</keyword>
<dbReference type="Proteomes" id="UP001589834">
    <property type="component" value="Unassembled WGS sequence"/>
</dbReference>
<gene>
    <name evidence="2" type="ORF">ACFFGG_17270</name>
</gene>
<dbReference type="SUPFAM" id="SSF54523">
    <property type="entry name" value="Pili subunits"/>
    <property type="match status" value="1"/>
</dbReference>
<keyword evidence="3" id="KW-1185">Reference proteome</keyword>
<protein>
    <submittedName>
        <fullName evidence="2">PilW family protein</fullName>
    </submittedName>
</protein>
<keyword evidence="1" id="KW-0812">Transmembrane</keyword>
<dbReference type="NCBIfam" id="TIGR02532">
    <property type="entry name" value="IV_pilin_GFxxxE"/>
    <property type="match status" value="1"/>
</dbReference>
<reference evidence="2 3" key="1">
    <citation type="submission" date="2024-09" db="EMBL/GenBank/DDBJ databases">
        <authorList>
            <person name="Sun Q."/>
            <person name="Mori K."/>
        </authorList>
    </citation>
    <scope>NUCLEOTIDE SEQUENCE [LARGE SCALE GENOMIC DNA]</scope>
    <source>
        <strain evidence="2 3">NCAIM B.02336</strain>
    </source>
</reference>
<feature type="transmembrane region" description="Helical" evidence="1">
    <location>
        <begin position="20"/>
        <end position="41"/>
    </location>
</feature>
<dbReference type="RefSeq" id="WP_293224634.1">
    <property type="nucleotide sequence ID" value="NZ_JBHLTN010000043.1"/>
</dbReference>
<proteinExistence type="predicted"/>
<organism evidence="2 3">
    <name type="scientific">Ottowia pentelensis</name>
    <dbReference type="NCBI Taxonomy" id="511108"/>
    <lineage>
        <taxon>Bacteria</taxon>
        <taxon>Pseudomonadati</taxon>
        <taxon>Pseudomonadota</taxon>
        <taxon>Betaproteobacteria</taxon>
        <taxon>Burkholderiales</taxon>
        <taxon>Comamonadaceae</taxon>
        <taxon>Ottowia</taxon>
    </lineage>
</organism>
<evidence type="ECO:0000313" key="2">
    <source>
        <dbReference type="EMBL" id="MFC0594301.1"/>
    </source>
</evidence>
<dbReference type="InterPro" id="IPR032092">
    <property type="entry name" value="PilW"/>
</dbReference>
<sequence>MNTTIFRHITRRRTVRGFTLVELLVAMAIGLLIVLAAVASLTATRRGASTVDAASQLRDDARFASDLIQRLVVQTGFEDLDFVRRPYGGSIGTYKGLNGLDPSTLVAAVSGFDNAIPSATDPVNTATVRTAGSLGYGSDALILRYDPVKVTDTTTDGSMITCDGASPNMPAANRADRSISVLYVNTSSGNEPALMCIKIDGASGTPSTPTPLIKGVESFQVLYGVDNVTANAVPTGATTSVPNQFLRANQLTVAGNDAATQTNWRRVRSLRIGLVLRGPAGSAQSSEAQTLYPLGTNFQTSGDPGSKFTATDGRLRQVVTFTVNLRNCQNQGYQPASSGTGCDVVLPS</sequence>
<accession>A0ABV6PWT3</accession>
<dbReference type="EMBL" id="JBHLTN010000043">
    <property type="protein sequence ID" value="MFC0594301.1"/>
    <property type="molecule type" value="Genomic_DNA"/>
</dbReference>
<name>A0ABV6PWT3_9BURK</name>
<comment type="caution">
    <text evidence="2">The sequence shown here is derived from an EMBL/GenBank/DDBJ whole genome shotgun (WGS) entry which is preliminary data.</text>
</comment>
<dbReference type="PROSITE" id="PS00409">
    <property type="entry name" value="PROKAR_NTER_METHYL"/>
    <property type="match status" value="1"/>
</dbReference>
<evidence type="ECO:0000256" key="1">
    <source>
        <dbReference type="SAM" id="Phobius"/>
    </source>
</evidence>
<evidence type="ECO:0000313" key="3">
    <source>
        <dbReference type="Proteomes" id="UP001589834"/>
    </source>
</evidence>